<dbReference type="EMBL" id="SOCA01000002">
    <property type="protein sequence ID" value="TDU73018.1"/>
    <property type="molecule type" value="Genomic_DNA"/>
</dbReference>
<keyword evidence="6 17" id="KW-0547">Nucleotide-binding</keyword>
<dbReference type="InterPro" id="IPR029056">
    <property type="entry name" value="Ribokinase-like"/>
</dbReference>
<keyword evidence="7 17" id="KW-0067">ATP-binding</keyword>
<feature type="domain" description="YjeF N-terminal" evidence="20">
    <location>
        <begin position="8"/>
        <end position="212"/>
    </location>
</feature>
<feature type="binding site" evidence="17">
    <location>
        <begin position="401"/>
        <end position="405"/>
    </location>
    <ligand>
        <name>AMP</name>
        <dbReference type="ChEBI" id="CHEBI:456215"/>
    </ligand>
</feature>
<comment type="catalytic activity">
    <reaction evidence="15 17 18">
        <text>(6S)-NADHX + ADP = AMP + phosphate + NADH + H(+)</text>
        <dbReference type="Rhea" id="RHEA:32223"/>
        <dbReference type="ChEBI" id="CHEBI:15378"/>
        <dbReference type="ChEBI" id="CHEBI:43474"/>
        <dbReference type="ChEBI" id="CHEBI:57945"/>
        <dbReference type="ChEBI" id="CHEBI:64074"/>
        <dbReference type="ChEBI" id="CHEBI:456215"/>
        <dbReference type="ChEBI" id="CHEBI:456216"/>
        <dbReference type="EC" id="4.2.1.136"/>
    </reaction>
</comment>
<dbReference type="AlphaFoldDB" id="A0A4R7S640"/>
<dbReference type="InterPro" id="IPR004443">
    <property type="entry name" value="YjeF_N_dom"/>
</dbReference>
<dbReference type="EC" id="4.2.1.136" evidence="17"/>
<dbReference type="PANTHER" id="PTHR12592">
    <property type="entry name" value="ATP-DEPENDENT (S)-NAD(P)H-HYDRATE DEHYDRATASE FAMILY MEMBER"/>
    <property type="match status" value="1"/>
</dbReference>
<dbReference type="GO" id="GO:0005524">
    <property type="term" value="F:ATP binding"/>
    <property type="evidence" value="ECO:0007669"/>
    <property type="project" value="UniProtKB-UniRule"/>
</dbReference>
<gene>
    <name evidence="17" type="primary">nnrD</name>
    <name evidence="21" type="ORF">EI77_01484</name>
</gene>
<dbReference type="InterPro" id="IPR000631">
    <property type="entry name" value="CARKD"/>
</dbReference>
<keyword evidence="9 18" id="KW-0630">Potassium</keyword>
<dbReference type="SUPFAM" id="SSF53613">
    <property type="entry name" value="Ribokinase-like"/>
    <property type="match status" value="1"/>
</dbReference>
<dbReference type="PIRSF" id="PIRSF017184">
    <property type="entry name" value="Nnr"/>
    <property type="match status" value="1"/>
</dbReference>
<keyword evidence="10 17" id="KW-0520">NAD</keyword>
<dbReference type="GO" id="GO:0052856">
    <property type="term" value="F:NAD(P)HX epimerase activity"/>
    <property type="evidence" value="ECO:0007669"/>
    <property type="project" value="UniProtKB-EC"/>
</dbReference>
<dbReference type="OrthoDB" id="9806925at2"/>
<protein>
    <recommendedName>
        <fullName evidence="17">ADP-dependent (S)-NAD(P)H-hydrate dehydratase</fullName>
        <ecNumber evidence="17">4.2.1.136</ecNumber>
    </recommendedName>
    <alternativeName>
        <fullName evidence="17">ADP-dependent NAD(P)HX dehydratase</fullName>
    </alternativeName>
</protein>
<organism evidence="21 22">
    <name type="scientific">Prosthecobacter fusiformis</name>
    <dbReference type="NCBI Taxonomy" id="48464"/>
    <lineage>
        <taxon>Bacteria</taxon>
        <taxon>Pseudomonadati</taxon>
        <taxon>Verrucomicrobiota</taxon>
        <taxon>Verrucomicrobiia</taxon>
        <taxon>Verrucomicrobiales</taxon>
        <taxon>Verrucomicrobiaceae</taxon>
        <taxon>Prosthecobacter</taxon>
    </lineage>
</organism>
<dbReference type="NCBIfam" id="TIGR00196">
    <property type="entry name" value="yjeF_cterm"/>
    <property type="match status" value="1"/>
</dbReference>
<comment type="caution">
    <text evidence="21">The sequence shown here is derived from an EMBL/GenBank/DDBJ whole genome shotgun (WGS) entry which is preliminary data.</text>
</comment>
<dbReference type="NCBIfam" id="TIGR00197">
    <property type="entry name" value="yjeF_nterm"/>
    <property type="match status" value="1"/>
</dbReference>
<evidence type="ECO:0000313" key="21">
    <source>
        <dbReference type="EMBL" id="TDU73018.1"/>
    </source>
</evidence>
<evidence type="ECO:0000256" key="2">
    <source>
        <dbReference type="ARBA" id="ARBA00000909"/>
    </source>
</evidence>
<dbReference type="GO" id="GO:0052855">
    <property type="term" value="F:ADP-dependent NAD(P)H-hydrate dehydratase activity"/>
    <property type="evidence" value="ECO:0007669"/>
    <property type="project" value="UniProtKB-UniRule"/>
</dbReference>
<evidence type="ECO:0000259" key="20">
    <source>
        <dbReference type="PROSITE" id="PS51385"/>
    </source>
</evidence>
<name>A0A4R7S640_9BACT</name>
<comment type="cofactor">
    <cofactor evidence="17">
        <name>Mg(2+)</name>
        <dbReference type="ChEBI" id="CHEBI:18420"/>
    </cofactor>
</comment>
<evidence type="ECO:0000313" key="22">
    <source>
        <dbReference type="Proteomes" id="UP000295662"/>
    </source>
</evidence>
<dbReference type="Pfam" id="PF01256">
    <property type="entry name" value="Carb_kinase"/>
    <property type="match status" value="1"/>
</dbReference>
<evidence type="ECO:0000256" key="18">
    <source>
        <dbReference type="PIRNR" id="PIRNR017184"/>
    </source>
</evidence>
<comment type="similarity">
    <text evidence="17">Belongs to the NnrD/CARKD family.</text>
</comment>
<comment type="function">
    <text evidence="17">Catalyzes the dehydration of the S-form of NAD(P)HX at the expense of ADP, which is converted to AMP. Together with NAD(P)HX epimerase, which catalyzes the epimerization of the S- and R-forms, the enzyme allows the repair of both epimers of NAD(P)HX, a damaged form of NAD(P)H that is a result of enzymatic or heat-dependent hydration.</text>
</comment>
<keyword evidence="22" id="KW-1185">Reference proteome</keyword>
<dbReference type="GO" id="GO:0110051">
    <property type="term" value="P:metabolite repair"/>
    <property type="evidence" value="ECO:0007669"/>
    <property type="project" value="TreeGrafter"/>
</dbReference>
<feature type="binding site" evidence="17">
    <location>
        <position position="317"/>
    </location>
    <ligand>
        <name>(6S)-NADPHX</name>
        <dbReference type="ChEBI" id="CHEBI:64076"/>
    </ligand>
</feature>
<dbReference type="PROSITE" id="PS51383">
    <property type="entry name" value="YJEF_C_3"/>
    <property type="match status" value="1"/>
</dbReference>
<feature type="binding site" evidence="17">
    <location>
        <position position="257"/>
    </location>
    <ligand>
        <name>(6S)-NADPHX</name>
        <dbReference type="ChEBI" id="CHEBI:64076"/>
    </ligand>
</feature>
<feature type="binding site" evidence="17">
    <location>
        <position position="431"/>
    </location>
    <ligand>
        <name>(6S)-NADPHX</name>
        <dbReference type="ChEBI" id="CHEBI:64076"/>
    </ligand>
</feature>
<comment type="similarity">
    <text evidence="3 18">In the N-terminal section; belongs to the NnrE/AIBP family.</text>
</comment>
<evidence type="ECO:0000256" key="3">
    <source>
        <dbReference type="ARBA" id="ARBA00006001"/>
    </source>
</evidence>
<comment type="catalytic activity">
    <reaction evidence="1 18">
        <text>(6R)-NADHX = (6S)-NADHX</text>
        <dbReference type="Rhea" id="RHEA:32215"/>
        <dbReference type="ChEBI" id="CHEBI:64074"/>
        <dbReference type="ChEBI" id="CHEBI:64075"/>
        <dbReference type="EC" id="5.1.99.6"/>
    </reaction>
</comment>
<comment type="function">
    <text evidence="14 18">Bifunctional enzyme that catalyzes the epimerization of the S- and R-forms of NAD(P)HX and the dehydration of the S-form of NAD(P)HX at the expense of ADP, which is converted to AMP. This allows the repair of both epimers of NAD(P)HX, a damaged form of NAD(P)H that is a result of enzymatic or heat-dependent hydration.</text>
</comment>
<evidence type="ECO:0000259" key="19">
    <source>
        <dbReference type="PROSITE" id="PS51383"/>
    </source>
</evidence>
<reference evidence="21 22" key="1">
    <citation type="submission" date="2019-03" db="EMBL/GenBank/DDBJ databases">
        <title>Genomic Encyclopedia of Archaeal and Bacterial Type Strains, Phase II (KMG-II): from individual species to whole genera.</title>
        <authorList>
            <person name="Goeker M."/>
        </authorList>
    </citation>
    <scope>NUCLEOTIDE SEQUENCE [LARGE SCALE GENOMIC DNA]</scope>
    <source>
        <strain evidence="21 22">ATCC 25309</strain>
    </source>
</reference>
<keyword evidence="13" id="KW-0511">Multifunctional enzyme</keyword>
<dbReference type="InterPro" id="IPR036652">
    <property type="entry name" value="YjeF_N_dom_sf"/>
</dbReference>
<dbReference type="HAMAP" id="MF_01965">
    <property type="entry name" value="NADHX_dehydratase"/>
    <property type="match status" value="1"/>
</dbReference>
<keyword evidence="5 18" id="KW-0479">Metal-binding</keyword>
<evidence type="ECO:0000256" key="12">
    <source>
        <dbReference type="ARBA" id="ARBA00023239"/>
    </source>
</evidence>
<dbReference type="GO" id="GO:0046872">
    <property type="term" value="F:metal ion binding"/>
    <property type="evidence" value="ECO:0007669"/>
    <property type="project" value="UniProtKB-UniRule"/>
</dbReference>
<evidence type="ECO:0000256" key="13">
    <source>
        <dbReference type="ARBA" id="ARBA00023268"/>
    </source>
</evidence>
<evidence type="ECO:0000256" key="17">
    <source>
        <dbReference type="HAMAP-Rule" id="MF_01965"/>
    </source>
</evidence>
<evidence type="ECO:0000256" key="7">
    <source>
        <dbReference type="ARBA" id="ARBA00022840"/>
    </source>
</evidence>
<comment type="cofactor">
    <cofactor evidence="18">
        <name>K(+)</name>
        <dbReference type="ChEBI" id="CHEBI:29103"/>
    </cofactor>
    <text evidence="18">Binds 1 potassium ion per subunit.</text>
</comment>
<evidence type="ECO:0000256" key="10">
    <source>
        <dbReference type="ARBA" id="ARBA00023027"/>
    </source>
</evidence>
<evidence type="ECO:0000256" key="9">
    <source>
        <dbReference type="ARBA" id="ARBA00022958"/>
    </source>
</evidence>
<dbReference type="SUPFAM" id="SSF64153">
    <property type="entry name" value="YjeF N-terminal domain-like"/>
    <property type="match status" value="1"/>
</dbReference>
<evidence type="ECO:0000256" key="4">
    <source>
        <dbReference type="ARBA" id="ARBA00009524"/>
    </source>
</evidence>
<dbReference type="Pfam" id="PF03853">
    <property type="entry name" value="YjeF_N"/>
    <property type="match status" value="1"/>
</dbReference>
<feature type="binding site" evidence="17">
    <location>
        <position position="366"/>
    </location>
    <ligand>
        <name>(6S)-NADPHX</name>
        <dbReference type="ChEBI" id="CHEBI:64076"/>
    </ligand>
</feature>
<keyword evidence="12 17" id="KW-0456">Lyase</keyword>
<evidence type="ECO:0000256" key="11">
    <source>
        <dbReference type="ARBA" id="ARBA00023235"/>
    </source>
</evidence>
<evidence type="ECO:0000256" key="15">
    <source>
        <dbReference type="ARBA" id="ARBA00048238"/>
    </source>
</evidence>
<dbReference type="Gene3D" id="3.40.50.10260">
    <property type="entry name" value="YjeF N-terminal domain"/>
    <property type="match status" value="1"/>
</dbReference>
<evidence type="ECO:0000256" key="6">
    <source>
        <dbReference type="ARBA" id="ARBA00022741"/>
    </source>
</evidence>
<sequence length="490" mass="52047">MLVTCRQMQEMEERAFASGISPADLMLSAGTGIAQLIRQFFPQPGTLGLYLGSGNNAGDALVAARELQKDGWEIYTRFSGDVAKLKPLPAKHWRALKGVERRDTPPTEIPKAPLVLLDGLLGIGAHGPLRPHIQALASEMNALRISHRAVTVAMDIPSGLDADAGVPEKDCVIADITATVAIAKQGLVADLAINHVGRLAVVPLPQLAAFGQETDDRSVVLTPEFLRTCLPRRRFDFHKGQAGRVGILAGSRGYFGAAELACRGALRAGAGLVTLFVKEDAYDILARRVPAEVMVKAVKDYREVLEMRMDALGIGPGLGFDHEDEYLEVIEKAALPAVVDADALTALSRHPSLLNRSTSPRLLTPHPGEMARLMPEGSLLCRCDQAETWAQNHPGHTLLLKGARTVISTHGLDTLINTTGHPGMAAGGMGDVLTGVSSALIGQGISPHHTAGMAAWLCGRAAELHALSQSAESTLPSDVIAQLGKAWAEL</sequence>
<comment type="similarity">
    <text evidence="4 18">In the C-terminal section; belongs to the NnrD/CARKD family.</text>
</comment>
<dbReference type="Proteomes" id="UP000295662">
    <property type="component" value="Unassembled WGS sequence"/>
</dbReference>
<dbReference type="GO" id="GO:0046496">
    <property type="term" value="P:nicotinamide nucleotide metabolic process"/>
    <property type="evidence" value="ECO:0007669"/>
    <property type="project" value="UniProtKB-UniRule"/>
</dbReference>
<feature type="binding site" evidence="17">
    <location>
        <position position="430"/>
    </location>
    <ligand>
        <name>AMP</name>
        <dbReference type="ChEBI" id="CHEBI:456215"/>
    </ligand>
</feature>
<dbReference type="Gene3D" id="3.40.1190.20">
    <property type="match status" value="1"/>
</dbReference>
<comment type="catalytic activity">
    <reaction evidence="2 18">
        <text>(6R)-NADPHX = (6S)-NADPHX</text>
        <dbReference type="Rhea" id="RHEA:32227"/>
        <dbReference type="ChEBI" id="CHEBI:64076"/>
        <dbReference type="ChEBI" id="CHEBI:64077"/>
        <dbReference type="EC" id="5.1.99.6"/>
    </reaction>
</comment>
<dbReference type="InterPro" id="IPR030677">
    <property type="entry name" value="Nnr"/>
</dbReference>
<dbReference type="PROSITE" id="PS51385">
    <property type="entry name" value="YJEF_N"/>
    <property type="match status" value="1"/>
</dbReference>
<dbReference type="RefSeq" id="WP_133794168.1">
    <property type="nucleotide sequence ID" value="NZ_SOCA01000002.1"/>
</dbReference>
<comment type="subunit">
    <text evidence="17">Homotetramer.</text>
</comment>
<dbReference type="PANTHER" id="PTHR12592:SF0">
    <property type="entry name" value="ATP-DEPENDENT (S)-NAD(P)H-HYDRATE DEHYDRATASE"/>
    <property type="match status" value="1"/>
</dbReference>
<evidence type="ECO:0000256" key="5">
    <source>
        <dbReference type="ARBA" id="ARBA00022723"/>
    </source>
</evidence>
<accession>A0A4R7S640</accession>
<keyword evidence="11 18" id="KW-0413">Isomerase</keyword>
<comment type="catalytic activity">
    <reaction evidence="16 17 18">
        <text>(6S)-NADPHX + ADP = AMP + phosphate + NADPH + H(+)</text>
        <dbReference type="Rhea" id="RHEA:32235"/>
        <dbReference type="ChEBI" id="CHEBI:15378"/>
        <dbReference type="ChEBI" id="CHEBI:43474"/>
        <dbReference type="ChEBI" id="CHEBI:57783"/>
        <dbReference type="ChEBI" id="CHEBI:64076"/>
        <dbReference type="ChEBI" id="CHEBI:456215"/>
        <dbReference type="ChEBI" id="CHEBI:456216"/>
        <dbReference type="EC" id="4.2.1.136"/>
    </reaction>
</comment>
<dbReference type="CDD" id="cd01171">
    <property type="entry name" value="YXKO-related"/>
    <property type="match status" value="1"/>
</dbReference>
<proteinExistence type="inferred from homology"/>
<evidence type="ECO:0000256" key="16">
    <source>
        <dbReference type="ARBA" id="ARBA00049209"/>
    </source>
</evidence>
<evidence type="ECO:0000256" key="8">
    <source>
        <dbReference type="ARBA" id="ARBA00022857"/>
    </source>
</evidence>
<keyword evidence="8 17" id="KW-0521">NADP</keyword>
<evidence type="ECO:0000256" key="1">
    <source>
        <dbReference type="ARBA" id="ARBA00000013"/>
    </source>
</evidence>
<feature type="domain" description="YjeF C-terminal" evidence="19">
    <location>
        <begin position="222"/>
        <end position="490"/>
    </location>
</feature>
<evidence type="ECO:0000256" key="14">
    <source>
        <dbReference type="ARBA" id="ARBA00025153"/>
    </source>
</evidence>